<dbReference type="AlphaFoldDB" id="A0A1G2KNT0"/>
<protein>
    <recommendedName>
        <fullName evidence="4">Type II secretion system protein J</fullName>
    </recommendedName>
</protein>
<name>A0A1G2KNT0_9BACT</name>
<proteinExistence type="predicted"/>
<evidence type="ECO:0008006" key="4">
    <source>
        <dbReference type="Google" id="ProtNLM"/>
    </source>
</evidence>
<dbReference type="InterPro" id="IPR012902">
    <property type="entry name" value="N_methyl_site"/>
</dbReference>
<feature type="transmembrane region" description="Helical" evidence="1">
    <location>
        <begin position="40"/>
        <end position="59"/>
    </location>
</feature>
<evidence type="ECO:0000313" key="3">
    <source>
        <dbReference type="Proteomes" id="UP000179023"/>
    </source>
</evidence>
<organism evidence="2 3">
    <name type="scientific">Candidatus Sungbacteria bacterium RIFCSPHIGHO2_02_FULL_47_11</name>
    <dbReference type="NCBI Taxonomy" id="1802270"/>
    <lineage>
        <taxon>Bacteria</taxon>
        <taxon>Candidatus Sungiibacteriota</taxon>
    </lineage>
</organism>
<sequence length="224" mass="24926">MTEEHKNLIGNTKNNKRFLSFIFYFLSSRGAGFTLVEVVISLGLFAVLVIATVGIVISISRAQAKASQVQAVQDNIRFSLELITREMRTGGNYKLTTNCTAFGLGTEVEFTNFNPNPAEYRRYYIADSDSNGTPDMLMRLTAPDANFDGIPDTVVNCTNALPFTSEEVIIDRFVVALRGQALGANDGQPMATILLRVRSRSPRIELETSMDLQITVEQRFRDLQ</sequence>
<keyword evidence="1" id="KW-0812">Transmembrane</keyword>
<dbReference type="Pfam" id="PF07963">
    <property type="entry name" value="N_methyl"/>
    <property type="match status" value="1"/>
</dbReference>
<gene>
    <name evidence="2" type="ORF">A3C07_04100</name>
</gene>
<keyword evidence="1" id="KW-1133">Transmembrane helix</keyword>
<reference evidence="2 3" key="1">
    <citation type="journal article" date="2016" name="Nat. Commun.">
        <title>Thousands of microbial genomes shed light on interconnected biogeochemical processes in an aquifer system.</title>
        <authorList>
            <person name="Anantharaman K."/>
            <person name="Brown C.T."/>
            <person name="Hug L.A."/>
            <person name="Sharon I."/>
            <person name="Castelle C.J."/>
            <person name="Probst A.J."/>
            <person name="Thomas B.C."/>
            <person name="Singh A."/>
            <person name="Wilkins M.J."/>
            <person name="Karaoz U."/>
            <person name="Brodie E.L."/>
            <person name="Williams K.H."/>
            <person name="Hubbard S.S."/>
            <person name="Banfield J.F."/>
        </authorList>
    </citation>
    <scope>NUCLEOTIDE SEQUENCE [LARGE SCALE GENOMIC DNA]</scope>
</reference>
<evidence type="ECO:0000256" key="1">
    <source>
        <dbReference type="SAM" id="Phobius"/>
    </source>
</evidence>
<dbReference type="STRING" id="1802270.A3C07_04100"/>
<dbReference type="Proteomes" id="UP000179023">
    <property type="component" value="Unassembled WGS sequence"/>
</dbReference>
<keyword evidence="1" id="KW-0472">Membrane</keyword>
<dbReference type="PROSITE" id="PS00409">
    <property type="entry name" value="PROKAR_NTER_METHYL"/>
    <property type="match status" value="1"/>
</dbReference>
<evidence type="ECO:0000313" key="2">
    <source>
        <dbReference type="EMBL" id="OHA00079.1"/>
    </source>
</evidence>
<dbReference type="EMBL" id="MHQI01000027">
    <property type="protein sequence ID" value="OHA00079.1"/>
    <property type="molecule type" value="Genomic_DNA"/>
</dbReference>
<accession>A0A1G2KNT0</accession>
<comment type="caution">
    <text evidence="2">The sequence shown here is derived from an EMBL/GenBank/DDBJ whole genome shotgun (WGS) entry which is preliminary data.</text>
</comment>